<dbReference type="Proteomes" id="UP001234178">
    <property type="component" value="Unassembled WGS sequence"/>
</dbReference>
<gene>
    <name evidence="1" type="ORF">OUZ56_014272</name>
</gene>
<reference evidence="1 2" key="1">
    <citation type="journal article" date="2023" name="Nucleic Acids Res.">
        <title>The hologenome of Daphnia magna reveals possible DNA methylation and microbiome-mediated evolution of the host genome.</title>
        <authorList>
            <person name="Chaturvedi A."/>
            <person name="Li X."/>
            <person name="Dhandapani V."/>
            <person name="Marshall H."/>
            <person name="Kissane S."/>
            <person name="Cuenca-Cambronero M."/>
            <person name="Asole G."/>
            <person name="Calvet F."/>
            <person name="Ruiz-Romero M."/>
            <person name="Marangio P."/>
            <person name="Guigo R."/>
            <person name="Rago D."/>
            <person name="Mirbahai L."/>
            <person name="Eastwood N."/>
            <person name="Colbourne J.K."/>
            <person name="Zhou J."/>
            <person name="Mallon E."/>
            <person name="Orsini L."/>
        </authorList>
    </citation>
    <scope>NUCLEOTIDE SEQUENCE [LARGE SCALE GENOMIC DNA]</scope>
    <source>
        <strain evidence="1">LRV0_1</strain>
    </source>
</reference>
<protein>
    <submittedName>
        <fullName evidence="1">Uncharacterized protein</fullName>
    </submittedName>
</protein>
<organism evidence="1 2">
    <name type="scientific">Daphnia magna</name>
    <dbReference type="NCBI Taxonomy" id="35525"/>
    <lineage>
        <taxon>Eukaryota</taxon>
        <taxon>Metazoa</taxon>
        <taxon>Ecdysozoa</taxon>
        <taxon>Arthropoda</taxon>
        <taxon>Crustacea</taxon>
        <taxon>Branchiopoda</taxon>
        <taxon>Diplostraca</taxon>
        <taxon>Cladocera</taxon>
        <taxon>Anomopoda</taxon>
        <taxon>Daphniidae</taxon>
        <taxon>Daphnia</taxon>
    </lineage>
</organism>
<evidence type="ECO:0000313" key="2">
    <source>
        <dbReference type="Proteomes" id="UP001234178"/>
    </source>
</evidence>
<accession>A0ABR0AJN5</accession>
<dbReference type="EMBL" id="JAOYFB010000038">
    <property type="protein sequence ID" value="KAK4025198.1"/>
    <property type="molecule type" value="Genomic_DNA"/>
</dbReference>
<keyword evidence="2" id="KW-1185">Reference proteome</keyword>
<name>A0ABR0AJN5_9CRUS</name>
<evidence type="ECO:0000313" key="1">
    <source>
        <dbReference type="EMBL" id="KAK4025198.1"/>
    </source>
</evidence>
<proteinExistence type="predicted"/>
<comment type="caution">
    <text evidence="1">The sequence shown here is derived from an EMBL/GenBank/DDBJ whole genome shotgun (WGS) entry which is preliminary data.</text>
</comment>
<sequence>MRIPTKKIWSARLIDCPEKDDNETKRIPLGDCEETIILRSVGDSSATPRYGSPLVYVINENQLQCLTTLTTPSEMWISNTCLTTIKRI</sequence>